<feature type="compositionally biased region" description="Low complexity" evidence="1">
    <location>
        <begin position="244"/>
        <end position="260"/>
    </location>
</feature>
<keyword evidence="4" id="KW-1185">Reference proteome</keyword>
<gene>
    <name evidence="3" type="ORF">PROH_14425</name>
</gene>
<name>A0A0M2PXA5_PROHO</name>
<organism evidence="3 4">
    <name type="scientific">Prochlorothrix hollandica PCC 9006 = CALU 1027</name>
    <dbReference type="NCBI Taxonomy" id="317619"/>
    <lineage>
        <taxon>Bacteria</taxon>
        <taxon>Bacillati</taxon>
        <taxon>Cyanobacteriota</taxon>
        <taxon>Cyanophyceae</taxon>
        <taxon>Prochlorotrichales</taxon>
        <taxon>Prochlorotrichaceae</taxon>
        <taxon>Prochlorothrix</taxon>
    </lineage>
</organism>
<protein>
    <submittedName>
        <fullName evidence="3">Uncharacterized protein</fullName>
    </submittedName>
</protein>
<dbReference type="RefSeq" id="WP_017712459.1">
    <property type="nucleotide sequence ID" value="NZ_KB235937.1"/>
</dbReference>
<proteinExistence type="predicted"/>
<sequence>MKANLDYGVIFQAKTLALIVGVGGGLILVGSQGLRWFQDWQVQRQEQALLTHVQALEASKDYGQCRSQGLAVEPTAGVYPEVISAVQSCYLTEAQGLADQGNWQGTLALLADFPSSFDRYGEAEALMSQGVAAVVQQAEERLADGDLAGAQALVQDLPATTPGLEAVTRLTQQWQAEWDKNTELTEAAAALLKRGRWLETKQTLEKVSANPHWQTEIEPLMTKAQAGIDRVMARERAARRSAMAKRAAPQPQRSAQQPVATPVSAPQPSPFTQRLESVYDTYVDQGMAEWEAWQTACQTMGGTVVDQGPESTCQS</sequence>
<keyword evidence="2" id="KW-0812">Transmembrane</keyword>
<feature type="transmembrane region" description="Helical" evidence="2">
    <location>
        <begin position="15"/>
        <end position="37"/>
    </location>
</feature>
<dbReference type="STRING" id="317619.GCA_000332315_02016"/>
<evidence type="ECO:0000256" key="1">
    <source>
        <dbReference type="SAM" id="MobiDB-lite"/>
    </source>
</evidence>
<keyword evidence="2" id="KW-1133">Transmembrane helix</keyword>
<evidence type="ECO:0000256" key="2">
    <source>
        <dbReference type="SAM" id="Phobius"/>
    </source>
</evidence>
<accession>A0A0M2PXA5</accession>
<evidence type="ECO:0000313" key="3">
    <source>
        <dbReference type="EMBL" id="KKI99006.1"/>
    </source>
</evidence>
<feature type="region of interest" description="Disordered" evidence="1">
    <location>
        <begin position="236"/>
        <end position="272"/>
    </location>
</feature>
<dbReference type="eggNOG" id="COG0515">
    <property type="taxonomic scope" value="Bacteria"/>
</dbReference>
<dbReference type="EMBL" id="AJTX02000006">
    <property type="protein sequence ID" value="KKI99006.1"/>
    <property type="molecule type" value="Genomic_DNA"/>
</dbReference>
<dbReference type="OrthoDB" id="551054at2"/>
<dbReference type="AlphaFoldDB" id="A0A0M2PXA5"/>
<comment type="caution">
    <text evidence="3">The sequence shown here is derived from an EMBL/GenBank/DDBJ whole genome shotgun (WGS) entry which is preliminary data.</text>
</comment>
<reference evidence="3" key="1">
    <citation type="submission" date="2012-04" db="EMBL/GenBank/DDBJ databases">
        <authorList>
            <person name="Borisov I.G."/>
            <person name="Ivanikova N.V."/>
            <person name="Pinevich A.V."/>
        </authorList>
    </citation>
    <scope>NUCLEOTIDE SEQUENCE</scope>
    <source>
        <strain evidence="3">CALU 1027</strain>
    </source>
</reference>
<keyword evidence="2" id="KW-0472">Membrane</keyword>
<dbReference type="Proteomes" id="UP000034681">
    <property type="component" value="Unassembled WGS sequence"/>
</dbReference>
<evidence type="ECO:0000313" key="4">
    <source>
        <dbReference type="Proteomes" id="UP000034681"/>
    </source>
</evidence>